<evidence type="ECO:0000256" key="1">
    <source>
        <dbReference type="ARBA" id="ARBA00004141"/>
    </source>
</evidence>
<reference evidence="8 9" key="1">
    <citation type="submission" date="2023-01" db="EMBL/GenBank/DDBJ databases">
        <title>Analysis of 21 Apiospora genomes using comparative genomics revels a genus with tremendous synthesis potential of carbohydrate active enzymes and secondary metabolites.</title>
        <authorList>
            <person name="Sorensen T."/>
        </authorList>
    </citation>
    <scope>NUCLEOTIDE SEQUENCE [LARGE SCALE GENOMIC DNA]</scope>
    <source>
        <strain evidence="8 9">CBS 24483</strain>
    </source>
</reference>
<dbReference type="EMBL" id="JAQQWE010000002">
    <property type="protein sequence ID" value="KAK7962013.1"/>
    <property type="molecule type" value="Genomic_DNA"/>
</dbReference>
<keyword evidence="3 6" id="KW-1133">Transmembrane helix</keyword>
<keyword evidence="4 6" id="KW-0472">Membrane</keyword>
<evidence type="ECO:0000256" key="3">
    <source>
        <dbReference type="ARBA" id="ARBA00022989"/>
    </source>
</evidence>
<feature type="transmembrane region" description="Helical" evidence="6">
    <location>
        <begin position="175"/>
        <end position="198"/>
    </location>
</feature>
<evidence type="ECO:0000256" key="6">
    <source>
        <dbReference type="SAM" id="Phobius"/>
    </source>
</evidence>
<dbReference type="PANTHER" id="PTHR33048">
    <property type="entry name" value="PTH11-LIKE INTEGRAL MEMBRANE PROTEIN (AFU_ORTHOLOGUE AFUA_5G11245)"/>
    <property type="match status" value="1"/>
</dbReference>
<evidence type="ECO:0000313" key="9">
    <source>
        <dbReference type="Proteomes" id="UP001391051"/>
    </source>
</evidence>
<feature type="transmembrane region" description="Helical" evidence="6">
    <location>
        <begin position="94"/>
        <end position="118"/>
    </location>
</feature>
<evidence type="ECO:0000259" key="7">
    <source>
        <dbReference type="Pfam" id="PF20684"/>
    </source>
</evidence>
<dbReference type="InterPro" id="IPR052337">
    <property type="entry name" value="SAT4-like"/>
</dbReference>
<evidence type="ECO:0000256" key="4">
    <source>
        <dbReference type="ARBA" id="ARBA00023136"/>
    </source>
</evidence>
<feature type="domain" description="Rhodopsin" evidence="7">
    <location>
        <begin position="32"/>
        <end position="218"/>
    </location>
</feature>
<dbReference type="PANTHER" id="PTHR33048:SF92">
    <property type="entry name" value="INTEGRAL MEMBRANE PROTEIN"/>
    <property type="match status" value="1"/>
</dbReference>
<proteinExistence type="inferred from homology"/>
<accession>A0ABR1QPY3</accession>
<evidence type="ECO:0000313" key="8">
    <source>
        <dbReference type="EMBL" id="KAK7962013.1"/>
    </source>
</evidence>
<protein>
    <recommendedName>
        <fullName evidence="7">Rhodopsin domain-containing protein</fullName>
    </recommendedName>
</protein>
<feature type="transmembrane region" description="Helical" evidence="6">
    <location>
        <begin position="56"/>
        <end position="74"/>
    </location>
</feature>
<evidence type="ECO:0000256" key="2">
    <source>
        <dbReference type="ARBA" id="ARBA00022692"/>
    </source>
</evidence>
<dbReference type="Proteomes" id="UP001391051">
    <property type="component" value="Unassembled WGS sequence"/>
</dbReference>
<dbReference type="InterPro" id="IPR049326">
    <property type="entry name" value="Rhodopsin_dom_fungi"/>
</dbReference>
<evidence type="ECO:0000256" key="5">
    <source>
        <dbReference type="ARBA" id="ARBA00038359"/>
    </source>
</evidence>
<dbReference type="Pfam" id="PF20684">
    <property type="entry name" value="Fung_rhodopsin"/>
    <property type="match status" value="1"/>
</dbReference>
<keyword evidence="9" id="KW-1185">Reference proteome</keyword>
<feature type="transmembrane region" description="Helical" evidence="6">
    <location>
        <begin position="130"/>
        <end position="155"/>
    </location>
</feature>
<organism evidence="8 9">
    <name type="scientific">Apiospora aurea</name>
    <dbReference type="NCBI Taxonomy" id="335848"/>
    <lineage>
        <taxon>Eukaryota</taxon>
        <taxon>Fungi</taxon>
        <taxon>Dikarya</taxon>
        <taxon>Ascomycota</taxon>
        <taxon>Pezizomycotina</taxon>
        <taxon>Sordariomycetes</taxon>
        <taxon>Xylariomycetidae</taxon>
        <taxon>Amphisphaeriales</taxon>
        <taxon>Apiosporaceae</taxon>
        <taxon>Apiospora</taxon>
    </lineage>
</organism>
<comment type="similarity">
    <text evidence="5">Belongs to the SAT4 family.</text>
</comment>
<keyword evidence="2 6" id="KW-0812">Transmembrane</keyword>
<dbReference type="GeneID" id="92072122"/>
<feature type="transmembrane region" description="Helical" evidence="6">
    <location>
        <begin position="12"/>
        <end position="35"/>
    </location>
</feature>
<sequence>MSSLHPVPDAIQSIMLAMAILFSLLPTSAVALRIWARRISGQRPQWSDGLILLDNATLLAYWSVVILTVFATGVEKDSEYDKITVPEMWQLCRGLAAIELLFGAAVYLLKFSTLALLRETFSSTTRPAKIVIGALTYLSVVCATASLTGTLYIALPADPNIDWDADLYYKDSVNGFLNFSADVVLDFAIFLIPIWQLFHLRLDSRKKRGIMLAFGLGFL</sequence>
<dbReference type="RefSeq" id="XP_066704124.1">
    <property type="nucleotide sequence ID" value="XM_066839060.1"/>
</dbReference>
<name>A0ABR1QPY3_9PEZI</name>
<comment type="caution">
    <text evidence="8">The sequence shown here is derived from an EMBL/GenBank/DDBJ whole genome shotgun (WGS) entry which is preliminary data.</text>
</comment>
<gene>
    <name evidence="8" type="ORF">PG986_002838</name>
</gene>
<comment type="subcellular location">
    <subcellularLocation>
        <location evidence="1">Membrane</location>
        <topology evidence="1">Multi-pass membrane protein</topology>
    </subcellularLocation>
</comment>